<reference evidence="1" key="2">
    <citation type="submission" date="2012-12" db="EMBL/GenBank/DDBJ databases">
        <title>Region harboring genes involved in magnetosome formation of Candidatus Desulfamplus magnetosmortis.</title>
        <authorList>
            <person name="Lefevre C.T."/>
            <person name="Bazylinski D.A."/>
        </authorList>
    </citation>
    <scope>NUCLEOTIDE SEQUENCE</scope>
    <source>
        <strain evidence="1">BW-1</strain>
    </source>
</reference>
<reference evidence="1" key="1">
    <citation type="submission" date="2012-10" db="EMBL/GenBank/DDBJ databases">
        <authorList>
            <person name="Lefevre C."/>
        </authorList>
    </citation>
    <scope>NUCLEOTIDE SEQUENCE</scope>
    <source>
        <strain evidence="1">BW-1</strain>
    </source>
</reference>
<gene>
    <name evidence="1" type="ORF">DEMABW1_80131</name>
    <name evidence="2" type="ORF">MTBBW1_80131</name>
</gene>
<dbReference type="AlphaFoldDB" id="L0R5E6"/>
<protein>
    <submittedName>
        <fullName evidence="1">Uncharacterized protein</fullName>
    </submittedName>
</protein>
<keyword evidence="3" id="KW-1185">Reference proteome</keyword>
<evidence type="ECO:0000313" key="3">
    <source>
        <dbReference type="Proteomes" id="UP000191931"/>
    </source>
</evidence>
<evidence type="ECO:0000313" key="1">
    <source>
        <dbReference type="EMBL" id="CCO06737.1"/>
    </source>
</evidence>
<dbReference type="Proteomes" id="UP000191931">
    <property type="component" value="Unassembled WGS sequence"/>
</dbReference>
<accession>L0R5E6</accession>
<reference evidence="2 3" key="3">
    <citation type="submission" date="2017-03" db="EMBL/GenBank/DDBJ databases">
        <authorList>
            <person name="Afonso C.L."/>
            <person name="Miller P.J."/>
            <person name="Scott M.A."/>
            <person name="Spackman E."/>
            <person name="Goraichik I."/>
            <person name="Dimitrov K.M."/>
            <person name="Suarez D.L."/>
            <person name="Swayne D.E."/>
        </authorList>
    </citation>
    <scope>NUCLEOTIDE SEQUENCE [LARGE SCALE GENOMIC DNA]</scope>
    <source>
        <strain evidence="2">PRJEB14757</strain>
    </source>
</reference>
<organism evidence="1">
    <name type="scientific">Desulfamplus magnetovallimortis</name>
    <dbReference type="NCBI Taxonomy" id="1246637"/>
    <lineage>
        <taxon>Bacteria</taxon>
        <taxon>Pseudomonadati</taxon>
        <taxon>Thermodesulfobacteriota</taxon>
        <taxon>Desulfobacteria</taxon>
        <taxon>Desulfobacterales</taxon>
        <taxon>Desulfobacteraceae</taxon>
        <taxon>Desulfamplus</taxon>
    </lineage>
</organism>
<dbReference type="RefSeq" id="WP_080798374.1">
    <property type="nucleotide sequence ID" value="NZ_LT828540.1"/>
</dbReference>
<dbReference type="OrthoDB" id="9255867at2"/>
<proteinExistence type="predicted"/>
<dbReference type="EMBL" id="HF547348">
    <property type="protein sequence ID" value="CCO06737.1"/>
    <property type="molecule type" value="Genomic_DNA"/>
</dbReference>
<dbReference type="EMBL" id="FWEV01000325">
    <property type="protein sequence ID" value="SLM32788.1"/>
    <property type="molecule type" value="Genomic_DNA"/>
</dbReference>
<evidence type="ECO:0000313" key="2">
    <source>
        <dbReference type="EMBL" id="SLM32788.1"/>
    </source>
</evidence>
<sequence>METVTLKITNDAVFEKILWLLNHIKEDGVEIVIGSEAKDLELLKATRDDESIPFDEYLKNED</sequence>
<name>L0R5E6_9BACT</name>